<dbReference type="OrthoDB" id="5625489at2"/>
<dbReference type="AlphaFoldDB" id="A0A317C441"/>
<dbReference type="Proteomes" id="UP000245506">
    <property type="component" value="Unassembled WGS sequence"/>
</dbReference>
<dbReference type="RefSeq" id="WP_109825258.1">
    <property type="nucleotide sequence ID" value="NZ_QGKL01000042.1"/>
</dbReference>
<accession>A0A317C441</accession>
<keyword evidence="3" id="KW-1185">Reference proteome</keyword>
<dbReference type="SUPFAM" id="SSF52200">
    <property type="entry name" value="Toll/Interleukin receptor TIR domain"/>
    <property type="match status" value="1"/>
</dbReference>
<dbReference type="EMBL" id="QGKL01000042">
    <property type="protein sequence ID" value="PWQ93456.1"/>
    <property type="molecule type" value="Genomic_DNA"/>
</dbReference>
<sequence>MTDLYISYSTRERHWVSKLVSALESDGYSVWWEHVAVLGDDIRPDSQTALEAAKNVLAIWSPLAVDDYWVLQDAKQAEQSGKLISVFYKTAELPSAFNRSDIASLKEWNSGDKSDAAYQEFVSTLKAIVRPSQPTESRRKEALQERKLRIQAEQAKRYVFTESSENRIRQFRESV</sequence>
<name>A0A317C441_9GAMM</name>
<dbReference type="Pfam" id="PF13676">
    <property type="entry name" value="TIR_2"/>
    <property type="match status" value="1"/>
</dbReference>
<protein>
    <recommendedName>
        <fullName evidence="1">TIR domain-containing protein</fullName>
    </recommendedName>
</protein>
<comment type="caution">
    <text evidence="2">The sequence shown here is derived from an EMBL/GenBank/DDBJ whole genome shotgun (WGS) entry which is preliminary data.</text>
</comment>
<evidence type="ECO:0000313" key="3">
    <source>
        <dbReference type="Proteomes" id="UP000245506"/>
    </source>
</evidence>
<dbReference type="PROSITE" id="PS50104">
    <property type="entry name" value="TIR"/>
    <property type="match status" value="1"/>
</dbReference>
<evidence type="ECO:0000259" key="1">
    <source>
        <dbReference type="PROSITE" id="PS50104"/>
    </source>
</evidence>
<dbReference type="GO" id="GO:0007165">
    <property type="term" value="P:signal transduction"/>
    <property type="evidence" value="ECO:0007669"/>
    <property type="project" value="InterPro"/>
</dbReference>
<evidence type="ECO:0000313" key="2">
    <source>
        <dbReference type="EMBL" id="PWQ93456.1"/>
    </source>
</evidence>
<feature type="domain" description="TIR" evidence="1">
    <location>
        <begin position="1"/>
        <end position="129"/>
    </location>
</feature>
<proteinExistence type="predicted"/>
<dbReference type="InterPro" id="IPR035897">
    <property type="entry name" value="Toll_tir_struct_dom_sf"/>
</dbReference>
<dbReference type="Gene3D" id="3.40.50.10140">
    <property type="entry name" value="Toll/interleukin-1 receptor homology (TIR) domain"/>
    <property type="match status" value="1"/>
</dbReference>
<dbReference type="InterPro" id="IPR000157">
    <property type="entry name" value="TIR_dom"/>
</dbReference>
<reference evidence="2 3" key="1">
    <citation type="submission" date="2018-05" db="EMBL/GenBank/DDBJ databases">
        <title>Leucothrix arctica sp. nov., isolated from Arctic seawater.</title>
        <authorList>
            <person name="Choi A."/>
            <person name="Baek K."/>
        </authorList>
    </citation>
    <scope>NUCLEOTIDE SEQUENCE [LARGE SCALE GENOMIC DNA]</scope>
    <source>
        <strain evidence="2 3">IMCC9719</strain>
    </source>
</reference>
<gene>
    <name evidence="2" type="ORF">DKT75_17680</name>
</gene>
<organism evidence="2 3">
    <name type="scientific">Leucothrix arctica</name>
    <dbReference type="NCBI Taxonomy" id="1481894"/>
    <lineage>
        <taxon>Bacteria</taxon>
        <taxon>Pseudomonadati</taxon>
        <taxon>Pseudomonadota</taxon>
        <taxon>Gammaproteobacteria</taxon>
        <taxon>Thiotrichales</taxon>
        <taxon>Thiotrichaceae</taxon>
        <taxon>Leucothrix</taxon>
    </lineage>
</organism>